<dbReference type="AlphaFoldDB" id="A0A815K6F3"/>
<keyword evidence="4" id="KW-1185">Reference proteome</keyword>
<reference evidence="2" key="1">
    <citation type="submission" date="2021-02" db="EMBL/GenBank/DDBJ databases">
        <authorList>
            <person name="Nowell W R."/>
        </authorList>
    </citation>
    <scope>NUCLEOTIDE SEQUENCE</scope>
</reference>
<proteinExistence type="predicted"/>
<feature type="compositionally biased region" description="Polar residues" evidence="1">
    <location>
        <begin position="83"/>
        <end position="99"/>
    </location>
</feature>
<organism evidence="2 4">
    <name type="scientific">Didymodactylos carnosus</name>
    <dbReference type="NCBI Taxonomy" id="1234261"/>
    <lineage>
        <taxon>Eukaryota</taxon>
        <taxon>Metazoa</taxon>
        <taxon>Spiralia</taxon>
        <taxon>Gnathifera</taxon>
        <taxon>Rotifera</taxon>
        <taxon>Eurotatoria</taxon>
        <taxon>Bdelloidea</taxon>
        <taxon>Philodinida</taxon>
        <taxon>Philodinidae</taxon>
        <taxon>Didymodactylos</taxon>
    </lineage>
</organism>
<gene>
    <name evidence="2" type="ORF">GPM918_LOCUS32692</name>
    <name evidence="3" type="ORF">SRO942_LOCUS33365</name>
</gene>
<dbReference type="EMBL" id="CAJOBC010082265">
    <property type="protein sequence ID" value="CAF4283483.1"/>
    <property type="molecule type" value="Genomic_DNA"/>
</dbReference>
<dbReference type="EMBL" id="CAJNOQ010016858">
    <property type="protein sequence ID" value="CAF1388724.1"/>
    <property type="molecule type" value="Genomic_DNA"/>
</dbReference>
<accession>A0A815K6F3</accession>
<evidence type="ECO:0000313" key="3">
    <source>
        <dbReference type="EMBL" id="CAF4283483.1"/>
    </source>
</evidence>
<dbReference type="Proteomes" id="UP000663829">
    <property type="component" value="Unassembled WGS sequence"/>
</dbReference>
<evidence type="ECO:0000256" key="1">
    <source>
        <dbReference type="SAM" id="MobiDB-lite"/>
    </source>
</evidence>
<protein>
    <submittedName>
        <fullName evidence="2">Uncharacterized protein</fullName>
    </submittedName>
</protein>
<name>A0A815K6F3_9BILA</name>
<evidence type="ECO:0000313" key="2">
    <source>
        <dbReference type="EMBL" id="CAF1388724.1"/>
    </source>
</evidence>
<evidence type="ECO:0000313" key="4">
    <source>
        <dbReference type="Proteomes" id="UP000663829"/>
    </source>
</evidence>
<feature type="region of interest" description="Disordered" evidence="1">
    <location>
        <begin position="45"/>
        <end position="104"/>
    </location>
</feature>
<comment type="caution">
    <text evidence="2">The sequence shown here is derived from an EMBL/GenBank/DDBJ whole genome shotgun (WGS) entry which is preliminary data.</text>
</comment>
<sequence>MLHNIHAYVQNKHNIEIDYKVIKKSNGDMFRNRRRVHLLAGRVATEEDDEVHEEQEENQETTKTTTAKPSAAASQKRKRETQAAANPSKQDSQETQVVEETSLDDQHLNVSVEYHDHLYHFEFTDRRVTSSVITTFNDHLNYNSDDNDNWNNFQQDVNCSFITNNDNEDDPPSLLVPLSEILMGADENEKKNDEEHRQYTPDKVDHCAALMIYKVRRKLSDAAITDHCKHLQPLEVQTAPSSFDASCNQLSKCEISEYDFKQINICPTSTNYLEARVICSNPVCQYYNVVIDTPHKCFKGNINAQIQSLLSRRGFYENLCFAMDFVKNRTRTLKAIYKDAGGDSYDDYEH</sequence>
<dbReference type="Proteomes" id="UP000681722">
    <property type="component" value="Unassembled WGS sequence"/>
</dbReference>
<feature type="compositionally biased region" description="Acidic residues" evidence="1">
    <location>
        <begin position="46"/>
        <end position="59"/>
    </location>
</feature>